<evidence type="ECO:0000313" key="2">
    <source>
        <dbReference type="Proteomes" id="UP001234297"/>
    </source>
</evidence>
<keyword evidence="2" id="KW-1185">Reference proteome</keyword>
<proteinExistence type="predicted"/>
<evidence type="ECO:0000313" key="1">
    <source>
        <dbReference type="EMBL" id="KAJ8648417.1"/>
    </source>
</evidence>
<dbReference type="EMBL" id="CM056809">
    <property type="protein sequence ID" value="KAJ8648417.1"/>
    <property type="molecule type" value="Genomic_DNA"/>
</dbReference>
<sequence>MASSCLNYYRCGTQTPESTSSQPSIFKDIFASQKEILTGGTRTKWFKKDPHCSFVALPASRRTIGKINVFFPRGNYGRACNHHRRSTRFKDLSASLTRTKKGFITIRDLRPVMTLMRTNPTEAQLKHMINEVDADQKGTINFEDFVNTLQLRDEMTNLNNVFTYVEADGTIRNRKVVADGDGQLNYGELDESLRISDASVEDMFEGIIGAVSGHGGLQECSILCRCKGLLDGMV</sequence>
<dbReference type="Proteomes" id="UP001234297">
    <property type="component" value="Chromosome 1"/>
</dbReference>
<gene>
    <name evidence="1" type="ORF">MRB53_001440</name>
</gene>
<reference evidence="1 2" key="1">
    <citation type="journal article" date="2022" name="Hortic Res">
        <title>A haplotype resolved chromosomal level avocado genome allows analysis of novel avocado genes.</title>
        <authorList>
            <person name="Nath O."/>
            <person name="Fletcher S.J."/>
            <person name="Hayward A."/>
            <person name="Shaw L.M."/>
            <person name="Masouleh A.K."/>
            <person name="Furtado A."/>
            <person name="Henry R.J."/>
            <person name="Mitter N."/>
        </authorList>
    </citation>
    <scope>NUCLEOTIDE SEQUENCE [LARGE SCALE GENOMIC DNA]</scope>
    <source>
        <strain evidence="2">cv. Hass</strain>
    </source>
</reference>
<organism evidence="1 2">
    <name type="scientific">Persea americana</name>
    <name type="common">Avocado</name>
    <dbReference type="NCBI Taxonomy" id="3435"/>
    <lineage>
        <taxon>Eukaryota</taxon>
        <taxon>Viridiplantae</taxon>
        <taxon>Streptophyta</taxon>
        <taxon>Embryophyta</taxon>
        <taxon>Tracheophyta</taxon>
        <taxon>Spermatophyta</taxon>
        <taxon>Magnoliopsida</taxon>
        <taxon>Magnoliidae</taxon>
        <taxon>Laurales</taxon>
        <taxon>Lauraceae</taxon>
        <taxon>Persea</taxon>
    </lineage>
</organism>
<protein>
    <submittedName>
        <fullName evidence="1">Uncharacterized protein</fullName>
    </submittedName>
</protein>
<comment type="caution">
    <text evidence="1">The sequence shown here is derived from an EMBL/GenBank/DDBJ whole genome shotgun (WGS) entry which is preliminary data.</text>
</comment>
<name>A0ACC2MRL2_PERAE</name>
<accession>A0ACC2MRL2</accession>